<feature type="domain" description="C2H2-type" evidence="11">
    <location>
        <begin position="144"/>
        <end position="171"/>
    </location>
</feature>
<proteinExistence type="inferred from homology"/>
<dbReference type="Pfam" id="PF12874">
    <property type="entry name" value="zf-met"/>
    <property type="match status" value="1"/>
</dbReference>
<dbReference type="GO" id="GO:0005634">
    <property type="term" value="C:nucleus"/>
    <property type="evidence" value="ECO:0007669"/>
    <property type="project" value="UniProtKB-SubCell"/>
</dbReference>
<gene>
    <name evidence="12" type="ORF">TPSB3V08_LOCUS859</name>
</gene>
<comment type="similarity">
    <text evidence="8">Belongs to the snail C2H2-type zinc-finger protein family.</text>
</comment>
<dbReference type="PROSITE" id="PS50157">
    <property type="entry name" value="ZINC_FINGER_C2H2_2"/>
    <property type="match status" value="3"/>
</dbReference>
<keyword evidence="7" id="KW-0539">Nucleus</keyword>
<dbReference type="PANTHER" id="PTHR24388">
    <property type="entry name" value="ZINC FINGER PROTEIN"/>
    <property type="match status" value="1"/>
</dbReference>
<evidence type="ECO:0000256" key="7">
    <source>
        <dbReference type="ARBA" id="ARBA00023242"/>
    </source>
</evidence>
<sequence>MEQSYFHSSLYSTCDSRKLDGVHQQESNQDTFDRNRDETEKSQLSFESKRKYFGSLPQTKDRLVFSCDVCNKELKKKKYLNYHKVSHIDIRPCSCQICGKTFKHLYAVKMYARIHEGVKDHCSVPHQKPLGHTHKKRHYKFNKFTCEFCDKGFISQFHYDEHKNLHTGNKQFKCGIWGESCGVSSSWYYYRRSHAEGLDLNNNPRETYGKHFTNKRTLTIHVRTHSDKRDPGNPCADSLGQEGPWKSMCGLTRTRGTLAIHVQTHSDKRDPGNPCADSLGQEGPWQSMCGLTRTRGTLAIHVRTHSDKRDSGNPCADSLGQEGPWQSMCRLTRTRGTLAIHVRTHSDKRDPGNPCADSLGQEDFCVSSAGKLCQEQSL</sequence>
<evidence type="ECO:0000256" key="6">
    <source>
        <dbReference type="ARBA" id="ARBA00023125"/>
    </source>
</evidence>
<dbReference type="InterPro" id="IPR050527">
    <property type="entry name" value="Snail/Krueppel_Znf"/>
</dbReference>
<evidence type="ECO:0000256" key="2">
    <source>
        <dbReference type="ARBA" id="ARBA00022723"/>
    </source>
</evidence>
<feature type="domain" description="C2H2-type" evidence="11">
    <location>
        <begin position="65"/>
        <end position="92"/>
    </location>
</feature>
<accession>A0A7R9GVZ4</accession>
<keyword evidence="3" id="KW-0677">Repeat</keyword>
<name>A0A7R9GVZ4_TIMPO</name>
<dbReference type="SUPFAM" id="SSF57667">
    <property type="entry name" value="beta-beta-alpha zinc fingers"/>
    <property type="match status" value="2"/>
</dbReference>
<dbReference type="Gene3D" id="3.30.160.60">
    <property type="entry name" value="Classic Zinc Finger"/>
    <property type="match status" value="2"/>
</dbReference>
<keyword evidence="2" id="KW-0479">Metal-binding</keyword>
<evidence type="ECO:0000256" key="1">
    <source>
        <dbReference type="ARBA" id="ARBA00004123"/>
    </source>
</evidence>
<dbReference type="PANTHER" id="PTHR24388:SF54">
    <property type="entry name" value="PROTEIN ESCARGOT"/>
    <property type="match status" value="1"/>
</dbReference>
<feature type="domain" description="C2H2-type" evidence="11">
    <location>
        <begin position="93"/>
        <end position="120"/>
    </location>
</feature>
<protein>
    <recommendedName>
        <fullName evidence="11">C2H2-type domain-containing protein</fullName>
    </recommendedName>
</protein>
<evidence type="ECO:0000256" key="4">
    <source>
        <dbReference type="ARBA" id="ARBA00022771"/>
    </source>
</evidence>
<dbReference type="GO" id="GO:0008270">
    <property type="term" value="F:zinc ion binding"/>
    <property type="evidence" value="ECO:0007669"/>
    <property type="project" value="UniProtKB-KW"/>
</dbReference>
<dbReference type="EMBL" id="OD000292">
    <property type="protein sequence ID" value="CAD7396839.1"/>
    <property type="molecule type" value="Genomic_DNA"/>
</dbReference>
<keyword evidence="6" id="KW-0238">DNA-binding</keyword>
<evidence type="ECO:0000256" key="5">
    <source>
        <dbReference type="ARBA" id="ARBA00022833"/>
    </source>
</evidence>
<evidence type="ECO:0000256" key="9">
    <source>
        <dbReference type="PROSITE-ProRule" id="PRU00042"/>
    </source>
</evidence>
<keyword evidence="5" id="KW-0862">Zinc</keyword>
<evidence type="ECO:0000256" key="3">
    <source>
        <dbReference type="ARBA" id="ARBA00022737"/>
    </source>
</evidence>
<dbReference type="AlphaFoldDB" id="A0A7R9GVZ4"/>
<reference evidence="12" key="1">
    <citation type="submission" date="2020-11" db="EMBL/GenBank/DDBJ databases">
        <authorList>
            <person name="Tran Van P."/>
        </authorList>
    </citation>
    <scope>NUCLEOTIDE SEQUENCE</scope>
</reference>
<dbReference type="InterPro" id="IPR036236">
    <property type="entry name" value="Znf_C2H2_sf"/>
</dbReference>
<evidence type="ECO:0000256" key="10">
    <source>
        <dbReference type="SAM" id="MobiDB-lite"/>
    </source>
</evidence>
<dbReference type="PROSITE" id="PS00028">
    <property type="entry name" value="ZINC_FINGER_C2H2_1"/>
    <property type="match status" value="2"/>
</dbReference>
<feature type="region of interest" description="Disordered" evidence="10">
    <location>
        <begin position="21"/>
        <end position="41"/>
    </location>
</feature>
<feature type="compositionally biased region" description="Basic and acidic residues" evidence="10">
    <location>
        <begin position="31"/>
        <end position="41"/>
    </location>
</feature>
<comment type="subcellular location">
    <subcellularLocation>
        <location evidence="1">Nucleus</location>
    </subcellularLocation>
</comment>
<dbReference type="SMART" id="SM00355">
    <property type="entry name" value="ZnF_C2H2"/>
    <property type="match status" value="3"/>
</dbReference>
<dbReference type="InterPro" id="IPR013087">
    <property type="entry name" value="Znf_C2H2_type"/>
</dbReference>
<evidence type="ECO:0000313" key="12">
    <source>
        <dbReference type="EMBL" id="CAD7396839.1"/>
    </source>
</evidence>
<organism evidence="12">
    <name type="scientific">Timema poppense</name>
    <name type="common">Walking stick</name>
    <dbReference type="NCBI Taxonomy" id="170557"/>
    <lineage>
        <taxon>Eukaryota</taxon>
        <taxon>Metazoa</taxon>
        <taxon>Ecdysozoa</taxon>
        <taxon>Arthropoda</taxon>
        <taxon>Hexapoda</taxon>
        <taxon>Insecta</taxon>
        <taxon>Pterygota</taxon>
        <taxon>Neoptera</taxon>
        <taxon>Polyneoptera</taxon>
        <taxon>Phasmatodea</taxon>
        <taxon>Timematodea</taxon>
        <taxon>Timematoidea</taxon>
        <taxon>Timematidae</taxon>
        <taxon>Timema</taxon>
    </lineage>
</organism>
<keyword evidence="4 9" id="KW-0863">Zinc-finger</keyword>
<dbReference type="GO" id="GO:0000981">
    <property type="term" value="F:DNA-binding transcription factor activity, RNA polymerase II-specific"/>
    <property type="evidence" value="ECO:0007669"/>
    <property type="project" value="TreeGrafter"/>
</dbReference>
<evidence type="ECO:0000259" key="11">
    <source>
        <dbReference type="PROSITE" id="PS50157"/>
    </source>
</evidence>
<dbReference type="GO" id="GO:0000978">
    <property type="term" value="F:RNA polymerase II cis-regulatory region sequence-specific DNA binding"/>
    <property type="evidence" value="ECO:0007669"/>
    <property type="project" value="TreeGrafter"/>
</dbReference>
<evidence type="ECO:0000256" key="8">
    <source>
        <dbReference type="ARBA" id="ARBA00037948"/>
    </source>
</evidence>